<keyword evidence="2" id="KW-1185">Reference proteome</keyword>
<accession>A0A1Y2MVK7</accession>
<organism evidence="1 2">
    <name type="scientific">Pseudonocardia autotrophica</name>
    <name type="common">Amycolata autotrophica</name>
    <name type="synonym">Nocardia autotrophica</name>
    <dbReference type="NCBI Taxonomy" id="2074"/>
    <lineage>
        <taxon>Bacteria</taxon>
        <taxon>Bacillati</taxon>
        <taxon>Actinomycetota</taxon>
        <taxon>Actinomycetes</taxon>
        <taxon>Pseudonocardiales</taxon>
        <taxon>Pseudonocardiaceae</taxon>
        <taxon>Pseudonocardia</taxon>
    </lineage>
</organism>
<dbReference type="Gene3D" id="3.40.50.150">
    <property type="entry name" value="Vaccinia Virus protein VP39"/>
    <property type="match status" value="1"/>
</dbReference>
<sequence length="235" mass="24910">MHGRSSCEEPTGPALRETARVLTAGDVLDPVLHRLRAGNGPTAAQWCRAPGATSRVRATLVHDGVALEVGDSAFGVSRASPLALPLRTRSVDRIAVPLLLPLLHDMSGLFTELRRVLAPHGLLSVLLPAPASFGWRGGELRRAVRASWRHRSAVEHPEWLASSADFAVLADDRLDFTLDGAAGAGAADADRPAAVADLCGAGVYPPELPASARAGLVAHRTAAHRVRLRRIVARR</sequence>
<proteinExistence type="predicted"/>
<reference evidence="1 2" key="1">
    <citation type="submission" date="2016-09" db="EMBL/GenBank/DDBJ databases">
        <title>Pseudonocardia autotrophica DSM535, a candidate organism with high potential of specific P450 cytochromes.</title>
        <authorList>
            <person name="Grumaz C."/>
            <person name="Vainshtein Y."/>
            <person name="Kirstahler P."/>
            <person name="Sohn K."/>
        </authorList>
    </citation>
    <scope>NUCLEOTIDE SEQUENCE [LARGE SCALE GENOMIC DNA]</scope>
    <source>
        <strain evidence="1 2">DSM 535</strain>
    </source>
</reference>
<dbReference type="InterPro" id="IPR029063">
    <property type="entry name" value="SAM-dependent_MTases_sf"/>
</dbReference>
<evidence type="ECO:0008006" key="3">
    <source>
        <dbReference type="Google" id="ProtNLM"/>
    </source>
</evidence>
<dbReference type="Proteomes" id="UP000194360">
    <property type="component" value="Unassembled WGS sequence"/>
</dbReference>
<name>A0A1Y2MVK7_PSEAH</name>
<gene>
    <name evidence="1" type="ORF">BG845_03471</name>
</gene>
<evidence type="ECO:0000313" key="1">
    <source>
        <dbReference type="EMBL" id="OSY39202.1"/>
    </source>
</evidence>
<dbReference type="AlphaFoldDB" id="A0A1Y2MVK7"/>
<protein>
    <recommendedName>
        <fullName evidence="3">Methyltransferase type 11 domain-containing protein</fullName>
    </recommendedName>
</protein>
<dbReference type="SUPFAM" id="SSF53335">
    <property type="entry name" value="S-adenosyl-L-methionine-dependent methyltransferases"/>
    <property type="match status" value="1"/>
</dbReference>
<dbReference type="EMBL" id="MIGB01000018">
    <property type="protein sequence ID" value="OSY39202.1"/>
    <property type="molecule type" value="Genomic_DNA"/>
</dbReference>
<comment type="caution">
    <text evidence="1">The sequence shown here is derived from an EMBL/GenBank/DDBJ whole genome shotgun (WGS) entry which is preliminary data.</text>
</comment>
<evidence type="ECO:0000313" key="2">
    <source>
        <dbReference type="Proteomes" id="UP000194360"/>
    </source>
</evidence>